<evidence type="ECO:0000313" key="3">
    <source>
        <dbReference type="Proteomes" id="UP000256690"/>
    </source>
</evidence>
<gene>
    <name evidence="2" type="ORF">DSM5745_03615</name>
</gene>
<dbReference type="RefSeq" id="XP_026606497.1">
    <property type="nucleotide sequence ID" value="XM_026745631.1"/>
</dbReference>
<proteinExistence type="predicted"/>
<organism evidence="2 3">
    <name type="scientific">Aspergillus mulundensis</name>
    <dbReference type="NCBI Taxonomy" id="1810919"/>
    <lineage>
        <taxon>Eukaryota</taxon>
        <taxon>Fungi</taxon>
        <taxon>Dikarya</taxon>
        <taxon>Ascomycota</taxon>
        <taxon>Pezizomycotina</taxon>
        <taxon>Eurotiomycetes</taxon>
        <taxon>Eurotiomycetidae</taxon>
        <taxon>Eurotiales</taxon>
        <taxon>Aspergillaceae</taxon>
        <taxon>Aspergillus</taxon>
        <taxon>Aspergillus subgen. Nidulantes</taxon>
    </lineage>
</organism>
<accession>A0A3D8SKY9</accession>
<dbReference type="Proteomes" id="UP000256690">
    <property type="component" value="Unassembled WGS sequence"/>
</dbReference>
<evidence type="ECO:0000313" key="2">
    <source>
        <dbReference type="EMBL" id="RDW86973.1"/>
    </source>
</evidence>
<keyword evidence="3" id="KW-1185">Reference proteome</keyword>
<dbReference type="EMBL" id="PVWQ01000003">
    <property type="protein sequence ID" value="RDW86973.1"/>
    <property type="molecule type" value="Genomic_DNA"/>
</dbReference>
<feature type="region of interest" description="Disordered" evidence="1">
    <location>
        <begin position="240"/>
        <end position="260"/>
    </location>
</feature>
<name>A0A3D8SKY9_9EURO</name>
<feature type="compositionally biased region" description="Polar residues" evidence="1">
    <location>
        <begin position="246"/>
        <end position="260"/>
    </location>
</feature>
<sequence>MDDAFHGLDARIAEVAEKFWCRWKYCFGDRLVDPVAIKLAKAPLVLDVTTLHNIQAHKPPIRPPRSSQNASPKEWRKVGLYISRTPCLFTPWLIEAVSVDVARLLDQAGIPNVLWGWLALALAASDQGNHEVQFVIADDKVDDAKKVLAAAGFTACTHPKCFELSDDRFPEDQWRDIFLNGTPEQRSAVAIASMAFDRYHPVAAVHYHTEKQSDEYRLLSLYKKSAQLWWLPTMNVGPPAKDDRNLTTSDSNRLPTGKNRTGPWTGQYPIQVLTPWALLEGLIFLFCRDFGHLQEMDQKLWFGMILFFMPHDDEVRYKIGPRFVDAWGAVKSRIPEGMNQFVPFFKLRSELILAGELPDIPPNKAHMFE</sequence>
<reference evidence="2 3" key="1">
    <citation type="journal article" date="2018" name="IMA Fungus">
        <title>IMA Genome-F 9: Draft genome sequence of Annulohypoxylon stygium, Aspergillus mulundensis, Berkeleyomyces basicola (syn. Thielaviopsis basicola), Ceratocystis smalleyi, two Cercospora beticola strains, Coleophoma cylindrospora, Fusarium fracticaudum, Phialophora cf. hyalina, and Morchella septimelata.</title>
        <authorList>
            <person name="Wingfield B.D."/>
            <person name="Bills G.F."/>
            <person name="Dong Y."/>
            <person name="Huang W."/>
            <person name="Nel W.J."/>
            <person name="Swalarsk-Parry B.S."/>
            <person name="Vaghefi N."/>
            <person name="Wilken P.M."/>
            <person name="An Z."/>
            <person name="de Beer Z.W."/>
            <person name="De Vos L."/>
            <person name="Chen L."/>
            <person name="Duong T.A."/>
            <person name="Gao Y."/>
            <person name="Hammerbacher A."/>
            <person name="Kikkert J.R."/>
            <person name="Li Y."/>
            <person name="Li H."/>
            <person name="Li K."/>
            <person name="Li Q."/>
            <person name="Liu X."/>
            <person name="Ma X."/>
            <person name="Naidoo K."/>
            <person name="Pethybridge S.J."/>
            <person name="Sun J."/>
            <person name="Steenkamp E.T."/>
            <person name="van der Nest M.A."/>
            <person name="van Wyk S."/>
            <person name="Wingfield M.J."/>
            <person name="Xiong C."/>
            <person name="Yue Q."/>
            <person name="Zhang X."/>
        </authorList>
    </citation>
    <scope>NUCLEOTIDE SEQUENCE [LARGE SCALE GENOMIC DNA]</scope>
    <source>
        <strain evidence="2 3">DSM 5745</strain>
    </source>
</reference>
<dbReference type="GeneID" id="38113985"/>
<comment type="caution">
    <text evidence="2">The sequence shown here is derived from an EMBL/GenBank/DDBJ whole genome shotgun (WGS) entry which is preliminary data.</text>
</comment>
<protein>
    <submittedName>
        <fullName evidence="2">Uncharacterized protein</fullName>
    </submittedName>
</protein>
<dbReference type="OrthoDB" id="4499271at2759"/>
<dbReference type="AlphaFoldDB" id="A0A3D8SKY9"/>
<evidence type="ECO:0000256" key="1">
    <source>
        <dbReference type="SAM" id="MobiDB-lite"/>
    </source>
</evidence>